<keyword evidence="2" id="KW-0637">Prenyltransferase</keyword>
<gene>
    <name evidence="5" type="ORF">OH76DRAFT_1483201</name>
</gene>
<dbReference type="PANTHER" id="PTHR11129:SF3">
    <property type="entry name" value="PROTEIN PRENYLTRANSFERASE ALPHA SUBUNIT REPEAT-CONTAINING PROTEIN 1"/>
    <property type="match status" value="1"/>
</dbReference>
<reference evidence="5 6" key="1">
    <citation type="journal article" date="2018" name="Biotechnol. Biofuels">
        <title>Integrative visual omics of the white-rot fungus Polyporus brumalis exposes the biotechnological potential of its oxidative enzymes for delignifying raw plant biomass.</title>
        <authorList>
            <person name="Miyauchi S."/>
            <person name="Rancon A."/>
            <person name="Drula E."/>
            <person name="Hage H."/>
            <person name="Chaduli D."/>
            <person name="Favel A."/>
            <person name="Grisel S."/>
            <person name="Henrissat B."/>
            <person name="Herpoel-Gimbert I."/>
            <person name="Ruiz-Duenas F.J."/>
            <person name="Chevret D."/>
            <person name="Hainaut M."/>
            <person name="Lin J."/>
            <person name="Wang M."/>
            <person name="Pangilinan J."/>
            <person name="Lipzen A."/>
            <person name="Lesage-Meessen L."/>
            <person name="Navarro D."/>
            <person name="Riley R."/>
            <person name="Grigoriev I.V."/>
            <person name="Zhou S."/>
            <person name="Raouche S."/>
            <person name="Rosso M.N."/>
        </authorList>
    </citation>
    <scope>NUCLEOTIDE SEQUENCE [LARGE SCALE GENOMIC DNA]</scope>
    <source>
        <strain evidence="5 6">BRFM 1820</strain>
    </source>
</reference>
<evidence type="ECO:0000256" key="4">
    <source>
        <dbReference type="ARBA" id="ARBA00022737"/>
    </source>
</evidence>
<evidence type="ECO:0000313" key="5">
    <source>
        <dbReference type="EMBL" id="RDX49235.1"/>
    </source>
</evidence>
<name>A0A371D9M4_9APHY</name>
<evidence type="ECO:0000256" key="2">
    <source>
        <dbReference type="ARBA" id="ARBA00022602"/>
    </source>
</evidence>
<dbReference type="OrthoDB" id="1924260at2759"/>
<dbReference type="SUPFAM" id="SSF48439">
    <property type="entry name" value="Protein prenylyltransferase"/>
    <property type="match status" value="1"/>
</dbReference>
<dbReference type="Proteomes" id="UP000256964">
    <property type="component" value="Unassembled WGS sequence"/>
</dbReference>
<dbReference type="AlphaFoldDB" id="A0A371D9M4"/>
<dbReference type="EMBL" id="KZ857406">
    <property type="protein sequence ID" value="RDX49235.1"/>
    <property type="molecule type" value="Genomic_DNA"/>
</dbReference>
<dbReference type="GO" id="GO:0008318">
    <property type="term" value="F:protein prenyltransferase activity"/>
    <property type="evidence" value="ECO:0007669"/>
    <property type="project" value="InterPro"/>
</dbReference>
<dbReference type="PANTHER" id="PTHR11129">
    <property type="entry name" value="PROTEIN FARNESYLTRANSFERASE ALPHA SUBUNIT/RAB GERANYLGERANYL TRANSFERASE ALPHA SUBUNIT"/>
    <property type="match status" value="1"/>
</dbReference>
<keyword evidence="3" id="KW-0808">Transferase</keyword>
<keyword evidence="4" id="KW-0677">Repeat</keyword>
<dbReference type="Pfam" id="PF01239">
    <property type="entry name" value="PPTA"/>
    <property type="match status" value="1"/>
</dbReference>
<evidence type="ECO:0000256" key="3">
    <source>
        <dbReference type="ARBA" id="ARBA00022679"/>
    </source>
</evidence>
<evidence type="ECO:0000256" key="1">
    <source>
        <dbReference type="ARBA" id="ARBA00006734"/>
    </source>
</evidence>
<keyword evidence="6" id="KW-1185">Reference proteome</keyword>
<dbReference type="Gene3D" id="1.25.40.120">
    <property type="entry name" value="Protein prenylyltransferase"/>
    <property type="match status" value="1"/>
</dbReference>
<organism evidence="5 6">
    <name type="scientific">Lentinus brumalis</name>
    <dbReference type="NCBI Taxonomy" id="2498619"/>
    <lineage>
        <taxon>Eukaryota</taxon>
        <taxon>Fungi</taxon>
        <taxon>Dikarya</taxon>
        <taxon>Basidiomycota</taxon>
        <taxon>Agaricomycotina</taxon>
        <taxon>Agaricomycetes</taxon>
        <taxon>Polyporales</taxon>
        <taxon>Polyporaceae</taxon>
        <taxon>Lentinus</taxon>
    </lineage>
</organism>
<dbReference type="InterPro" id="IPR002088">
    <property type="entry name" value="Prenyl_trans_a"/>
</dbReference>
<evidence type="ECO:0000313" key="6">
    <source>
        <dbReference type="Proteomes" id="UP000256964"/>
    </source>
</evidence>
<comment type="similarity">
    <text evidence="1">Belongs to the protein prenyltransferase subunit alpha family.</text>
</comment>
<accession>A0A371D9M4</accession>
<proteinExistence type="inferred from homology"/>
<protein>
    <recommendedName>
        <fullName evidence="7">Protein prenylyltransferase</fullName>
    </recommendedName>
</protein>
<dbReference type="PROSITE" id="PS51147">
    <property type="entry name" value="PFTA"/>
    <property type="match status" value="1"/>
</dbReference>
<sequence>MSGSTASGLSPKLAKLLNEPPISVELLPGDGSEWLANASSEHAPFLFVDRNLGVPQKAAYKAYLEAVPQFHSARQRLAESSQPPSKHDIADAAASSSVLLLVNPAHQSALNTRKSLVELDVLDPAHELRFTDALLTLREGAKQSILWQHRRWLLRCIHRSTIPKSLFLSPGDGDGVDSLYSLVLDAEAFRAEFAVVEKACEVYPRNYHAWAHRFLCAQALISLLPGSDDSSPPPGPLMEVVREELARMRLWIERHISDYSAIQYYRQLEGLFPPKSPLHTLSMKDTMDKHAIELVRAYPTHESLWLYLRSSLPFVPCTPDAVPPTEQGEATTLVESFLSSGAKNDRPARRHAVWFVAWMSWTSKKIQLDGACMRKIVDIAETITPLTVAELVACLREHGV</sequence>
<evidence type="ECO:0008006" key="7">
    <source>
        <dbReference type="Google" id="ProtNLM"/>
    </source>
</evidence>
<dbReference type="GO" id="GO:0005737">
    <property type="term" value="C:cytoplasm"/>
    <property type="evidence" value="ECO:0007669"/>
    <property type="project" value="TreeGrafter"/>
</dbReference>